<feature type="compositionally biased region" description="Low complexity" evidence="1">
    <location>
        <begin position="616"/>
        <end position="627"/>
    </location>
</feature>
<feature type="compositionally biased region" description="Basic and acidic residues" evidence="1">
    <location>
        <begin position="527"/>
        <end position="537"/>
    </location>
</feature>
<feature type="compositionally biased region" description="Low complexity" evidence="1">
    <location>
        <begin position="392"/>
        <end position="404"/>
    </location>
</feature>
<dbReference type="PROSITE" id="PS50948">
    <property type="entry name" value="PAN"/>
    <property type="match status" value="1"/>
</dbReference>
<dbReference type="EMBL" id="BGZK01002079">
    <property type="protein sequence ID" value="GBP90381.1"/>
    <property type="molecule type" value="Genomic_DNA"/>
</dbReference>
<feature type="chain" id="PRO_5020036319" description="Apple domain-containing protein" evidence="2">
    <location>
        <begin position="20"/>
        <end position="728"/>
    </location>
</feature>
<dbReference type="OrthoDB" id="5418055at2759"/>
<feature type="region of interest" description="Disordered" evidence="1">
    <location>
        <begin position="271"/>
        <end position="317"/>
    </location>
</feature>
<feature type="compositionally biased region" description="Polar residues" evidence="1">
    <location>
        <begin position="368"/>
        <end position="377"/>
    </location>
</feature>
<organism evidence="4 5">
    <name type="scientific">Eumeta variegata</name>
    <name type="common">Bagworm moth</name>
    <name type="synonym">Eumeta japonica</name>
    <dbReference type="NCBI Taxonomy" id="151549"/>
    <lineage>
        <taxon>Eukaryota</taxon>
        <taxon>Metazoa</taxon>
        <taxon>Ecdysozoa</taxon>
        <taxon>Arthropoda</taxon>
        <taxon>Hexapoda</taxon>
        <taxon>Insecta</taxon>
        <taxon>Pterygota</taxon>
        <taxon>Neoptera</taxon>
        <taxon>Endopterygota</taxon>
        <taxon>Lepidoptera</taxon>
        <taxon>Glossata</taxon>
        <taxon>Ditrysia</taxon>
        <taxon>Tineoidea</taxon>
        <taxon>Psychidae</taxon>
        <taxon>Oiketicinae</taxon>
        <taxon>Eumeta</taxon>
    </lineage>
</organism>
<evidence type="ECO:0000313" key="4">
    <source>
        <dbReference type="EMBL" id="GBP90381.1"/>
    </source>
</evidence>
<feature type="signal peptide" evidence="2">
    <location>
        <begin position="1"/>
        <end position="19"/>
    </location>
</feature>
<keyword evidence="5" id="KW-1185">Reference proteome</keyword>
<dbReference type="Gene3D" id="3.50.4.10">
    <property type="entry name" value="Hepatocyte Growth Factor"/>
    <property type="match status" value="1"/>
</dbReference>
<feature type="compositionally biased region" description="Basic and acidic residues" evidence="1">
    <location>
        <begin position="150"/>
        <end position="162"/>
    </location>
</feature>
<evidence type="ECO:0000256" key="1">
    <source>
        <dbReference type="SAM" id="MobiDB-lite"/>
    </source>
</evidence>
<dbReference type="STRING" id="151549.A0A4C1ZND8"/>
<feature type="region of interest" description="Disordered" evidence="1">
    <location>
        <begin position="123"/>
        <end position="202"/>
    </location>
</feature>
<accession>A0A4C1ZND8</accession>
<evidence type="ECO:0000313" key="5">
    <source>
        <dbReference type="Proteomes" id="UP000299102"/>
    </source>
</evidence>
<comment type="caution">
    <text evidence="4">The sequence shown here is derived from an EMBL/GenBank/DDBJ whole genome shotgun (WGS) entry which is preliminary data.</text>
</comment>
<dbReference type="Proteomes" id="UP000299102">
    <property type="component" value="Unassembled WGS sequence"/>
</dbReference>
<feature type="domain" description="Apple" evidence="3">
    <location>
        <begin position="38"/>
        <end position="121"/>
    </location>
</feature>
<protein>
    <recommendedName>
        <fullName evidence="3">Apple domain-containing protein</fullName>
    </recommendedName>
</protein>
<feature type="compositionally biased region" description="Polar residues" evidence="1">
    <location>
        <begin position="539"/>
        <end position="553"/>
    </location>
</feature>
<gene>
    <name evidence="4" type="ORF">EVAR_67462_1</name>
</gene>
<feature type="compositionally biased region" description="Polar residues" evidence="1">
    <location>
        <begin position="677"/>
        <end position="689"/>
    </location>
</feature>
<feature type="region of interest" description="Disordered" evidence="1">
    <location>
        <begin position="333"/>
        <end position="467"/>
    </location>
</feature>
<reference evidence="4 5" key="1">
    <citation type="journal article" date="2019" name="Commun. Biol.">
        <title>The bagworm genome reveals a unique fibroin gene that provides high tensile strength.</title>
        <authorList>
            <person name="Kono N."/>
            <person name="Nakamura H."/>
            <person name="Ohtoshi R."/>
            <person name="Tomita M."/>
            <person name="Numata K."/>
            <person name="Arakawa K."/>
        </authorList>
    </citation>
    <scope>NUCLEOTIDE SEQUENCE [LARGE SCALE GENOMIC DNA]</scope>
</reference>
<evidence type="ECO:0000256" key="2">
    <source>
        <dbReference type="SAM" id="SignalP"/>
    </source>
</evidence>
<evidence type="ECO:0000259" key="3">
    <source>
        <dbReference type="PROSITE" id="PS50948"/>
    </source>
</evidence>
<dbReference type="AlphaFoldDB" id="A0A4C1ZND8"/>
<proteinExistence type="predicted"/>
<feature type="compositionally biased region" description="Gly residues" evidence="1">
    <location>
        <begin position="453"/>
        <end position="466"/>
    </location>
</feature>
<feature type="compositionally biased region" description="Gly residues" evidence="1">
    <location>
        <begin position="599"/>
        <end position="615"/>
    </location>
</feature>
<feature type="compositionally biased region" description="Low complexity" evidence="1">
    <location>
        <begin position="560"/>
        <end position="586"/>
    </location>
</feature>
<dbReference type="InterPro" id="IPR003609">
    <property type="entry name" value="Pan_app"/>
</dbReference>
<keyword evidence="2" id="KW-0732">Signal</keyword>
<feature type="region of interest" description="Disordered" evidence="1">
    <location>
        <begin position="479"/>
        <end position="702"/>
    </location>
</feature>
<sequence>MVIVFEMFQILALCPALLAASVQTLTIDSVLGTSIEDCFERVSIGEQLSPDAISRNITELTTRECENICKHDKTCQSYDYGVGAVGNATCNLSEFSEKELNENKMFMTNTDYDVYVRRILCEQPPPSPLQPQSDEPISEPNNKPIFKPGLPEEPKRPGHLSDDFQTYGERPHDSYPQRPYDPYRKPNYYNHGGGNTRPGYGEVDYRPDDYTDPKPELEGVIGYGFHKPQDIPYKPNKPYRPGVDHNYGNQRPKPDPYDELHFQDQYSHMKPLRPHKPGFWRPDPLYPQRPDDIQSGAYGQNPIKPIDSYPERPSYYPEQKPQYQYFVRPTKKPVTSIPSYASDGYVNKPSIPGSGYGHDRPDQDYNKPGQNYNTPDLNNDRPDPSYNKPDQNYNRPGYNYNRPGQNYNLPDYDKPSYSKPELSHTNGPIGPPSGSYGTYGHLPNKPHRPSGSYYGGDNGQYAGGYGQNQDNYIYLEIKDPPNYYKPTHSRPDQSSQNSGYDATRPHLGYGYDHHSHSQFQNNYSQHGHYESNYDHNYNKPVSTNRPSYGSQNNQFGYGGQSSHFSSSHSNSYGSQSSQSHTYHGSTKPGYGNQDSGYGNQNGGAGSQDVGYGGYGSSHSSYEGSGYSNKDKLDGYGNQKPANGSGYPGGSDLKPVYEYELNGGSGGDGYGFKPAGQVVSSRPVSVSDYGTTRPGEKRDPVSYKGWGTWMLSARCSPGTGRGPPSSPLR</sequence>
<name>A0A4C1ZND8_EUMVA</name>